<evidence type="ECO:0000313" key="5">
    <source>
        <dbReference type="Proteomes" id="UP000515121"/>
    </source>
</evidence>
<dbReference type="GO" id="GO:0008270">
    <property type="term" value="F:zinc ion binding"/>
    <property type="evidence" value="ECO:0007669"/>
    <property type="project" value="InterPro"/>
</dbReference>
<keyword evidence="5" id="KW-1185">Reference proteome</keyword>
<dbReference type="Pfam" id="PF13041">
    <property type="entry name" value="PPR_2"/>
    <property type="match status" value="5"/>
</dbReference>
<name>A0A6P6A5C3_DURZI</name>
<dbReference type="Proteomes" id="UP000515121">
    <property type="component" value="Unplaced"/>
</dbReference>
<reference evidence="6" key="1">
    <citation type="submission" date="2025-08" db="UniProtKB">
        <authorList>
            <consortium name="RefSeq"/>
        </authorList>
    </citation>
    <scope>IDENTIFICATION</scope>
    <source>
        <tissue evidence="6">Fruit stalk</tissue>
    </source>
</reference>
<dbReference type="PROSITE" id="PS51375">
    <property type="entry name" value="PPR"/>
    <property type="match status" value="7"/>
</dbReference>
<feature type="repeat" description="PPR" evidence="3">
    <location>
        <begin position="302"/>
        <end position="336"/>
    </location>
</feature>
<evidence type="ECO:0000256" key="3">
    <source>
        <dbReference type="PROSITE-ProRule" id="PRU00708"/>
    </source>
</evidence>
<organism evidence="5 6">
    <name type="scientific">Durio zibethinus</name>
    <name type="common">Durian</name>
    <dbReference type="NCBI Taxonomy" id="66656"/>
    <lineage>
        <taxon>Eukaryota</taxon>
        <taxon>Viridiplantae</taxon>
        <taxon>Streptophyta</taxon>
        <taxon>Embryophyta</taxon>
        <taxon>Tracheophyta</taxon>
        <taxon>Spermatophyta</taxon>
        <taxon>Magnoliopsida</taxon>
        <taxon>eudicotyledons</taxon>
        <taxon>Gunneridae</taxon>
        <taxon>Pentapetalae</taxon>
        <taxon>rosids</taxon>
        <taxon>malvids</taxon>
        <taxon>Malvales</taxon>
        <taxon>Malvaceae</taxon>
        <taxon>Helicteroideae</taxon>
        <taxon>Durio</taxon>
    </lineage>
</organism>
<feature type="repeat" description="PPR" evidence="3">
    <location>
        <begin position="434"/>
        <end position="468"/>
    </location>
</feature>
<dbReference type="NCBIfam" id="TIGR00756">
    <property type="entry name" value="PPR"/>
    <property type="match status" value="7"/>
</dbReference>
<dbReference type="Pfam" id="PF20431">
    <property type="entry name" value="E_motif"/>
    <property type="match status" value="1"/>
</dbReference>
<dbReference type="GeneID" id="111306654"/>
<dbReference type="RefSeq" id="XP_022760174.1">
    <property type="nucleotide sequence ID" value="XM_022904439.1"/>
</dbReference>
<keyword evidence="2" id="KW-0677">Repeat</keyword>
<feature type="domain" description="DYW" evidence="4">
    <location>
        <begin position="750"/>
        <end position="842"/>
    </location>
</feature>
<dbReference type="InterPro" id="IPR002885">
    <property type="entry name" value="PPR_rpt"/>
</dbReference>
<dbReference type="Gene3D" id="1.25.40.10">
    <property type="entry name" value="Tetratricopeptide repeat domain"/>
    <property type="match status" value="6"/>
</dbReference>
<dbReference type="FunFam" id="1.25.40.10:FF:000344">
    <property type="entry name" value="Pentatricopeptide repeat-containing protein"/>
    <property type="match status" value="1"/>
</dbReference>
<dbReference type="PANTHER" id="PTHR47926">
    <property type="entry name" value="PENTATRICOPEPTIDE REPEAT-CONTAINING PROTEIN"/>
    <property type="match status" value="1"/>
</dbReference>
<dbReference type="PANTHER" id="PTHR47926:SF537">
    <property type="entry name" value="PENTACOTRIPEPTIDE-REPEAT REGION OF PRORP DOMAIN-CONTAINING PROTEIN"/>
    <property type="match status" value="1"/>
</dbReference>
<feature type="repeat" description="PPR" evidence="3">
    <location>
        <begin position="535"/>
        <end position="569"/>
    </location>
</feature>
<sequence>MAATSLSPLVSTQTLKTVTNQTQHKTKTNDSSPIVSLKHSKNLTELRKLHSQITKQGLIHHPSSITKLISTCTEMGTFDSIIYAKSILNQFRKDNENDVTLFMYNSLIRGYSSIGLGNEAIWVYLEMLSLGISPDKYTFPFLLSACTKISAYAEGFQVHGSIIKMGFQGDVFILNSLIHFYSECGEIVLGRKVFDEMAERNVVSWTSLICGYARWGLAMEAVELFFEMVEEGTGPNSVTMVCVISACAKLKDLELGERVCRYIGELGVKVNTSMVNALVDMYMKCGAFDTAKRLFDECGEKNLVVCNTIMSNYVREGMAREALSILNETLGQRLVPDRVTILSTISASAQLGSIFWGKCCHGYVLRNGLEGWDSISNALIDMYMKCGKQEVACAVFYRMANKTVVSWNSLIAGYIRNGDVDSAWKVFNNMPESDLVSWNTIISALVKESMFKEAIELFRMMQSEGIKADRVTMVSIASACGYLGALDLAKWIHAYIKKNKIPCDIRLSTALVDMFARCGDPSNAMKIFNQMKIRDVSAWTAAIGAMAMEGNSNQAIELFNEMLRQGVKPDGVVFVGLLTACSHGGLVEEGQDLFRSMKSVHGISPQVVHYGCMVDVLGRAGLLEKALELIKSMPVEPNDVIWGSLLAACRMHRNVDMAEYAAERIKELASERTGNQVILSNIYASAGKWTDVAKVRLQLKEKGARKVPGSSSIEINGEIYEFTSGDASHPEMINIAPMLDEMHCRVRAAGHAPDLTNVLLNVDEQEKEYLLGRHSEKLAMAFGLISTNQGMPIRVVKNLRICSDCHSFAKLVSKVYDREIIIRDNNRFHFFQRGVCSCDDYW</sequence>
<dbReference type="Pfam" id="PF14432">
    <property type="entry name" value="DYW_deaminase"/>
    <property type="match status" value="1"/>
</dbReference>
<dbReference type="InterPro" id="IPR011990">
    <property type="entry name" value="TPR-like_helical_dom_sf"/>
</dbReference>
<dbReference type="InterPro" id="IPR046960">
    <property type="entry name" value="PPR_At4g14850-like_plant"/>
</dbReference>
<dbReference type="InterPro" id="IPR032867">
    <property type="entry name" value="DYW_dom"/>
</dbReference>
<gene>
    <name evidence="6" type="primary">LOC111306654</name>
</gene>
<dbReference type="GO" id="GO:0009451">
    <property type="term" value="P:RNA modification"/>
    <property type="evidence" value="ECO:0007669"/>
    <property type="project" value="InterPro"/>
</dbReference>
<dbReference type="GO" id="GO:0003723">
    <property type="term" value="F:RNA binding"/>
    <property type="evidence" value="ECO:0007669"/>
    <property type="project" value="InterPro"/>
</dbReference>
<dbReference type="AlphaFoldDB" id="A0A6P6A5C3"/>
<feature type="repeat" description="PPR" evidence="3">
    <location>
        <begin position="170"/>
        <end position="200"/>
    </location>
</feature>
<dbReference type="FunFam" id="1.25.40.10:FF:000436">
    <property type="entry name" value="Pentatricopeptide repeat-containing protein At5g39350 family"/>
    <property type="match status" value="1"/>
</dbReference>
<evidence type="ECO:0000313" key="6">
    <source>
        <dbReference type="RefSeq" id="XP_022760174.1"/>
    </source>
</evidence>
<proteinExistence type="inferred from homology"/>
<dbReference type="FunFam" id="1.25.40.10:FF:000184">
    <property type="entry name" value="Pentatricopeptide repeat-containing protein, chloroplastic"/>
    <property type="match status" value="1"/>
</dbReference>
<evidence type="ECO:0000256" key="1">
    <source>
        <dbReference type="ARBA" id="ARBA00006643"/>
    </source>
</evidence>
<feature type="repeat" description="PPR" evidence="3">
    <location>
        <begin position="100"/>
        <end position="134"/>
    </location>
</feature>
<feature type="repeat" description="PPR" evidence="3">
    <location>
        <begin position="403"/>
        <end position="433"/>
    </location>
</feature>
<dbReference type="KEGG" id="dzi:111306654"/>
<comment type="similarity">
    <text evidence="1">Belongs to the PPR family. PCMP-H subfamily.</text>
</comment>
<dbReference type="FunFam" id="1.25.40.10:FF:001238">
    <property type="entry name" value="Pentatricopeptide repeat-containing protein At3g22690"/>
    <property type="match status" value="1"/>
</dbReference>
<evidence type="ECO:0000259" key="4">
    <source>
        <dbReference type="Pfam" id="PF14432"/>
    </source>
</evidence>
<feature type="repeat" description="PPR" evidence="3">
    <location>
        <begin position="201"/>
        <end position="235"/>
    </location>
</feature>
<evidence type="ECO:0000256" key="2">
    <source>
        <dbReference type="ARBA" id="ARBA00022737"/>
    </source>
</evidence>
<dbReference type="InterPro" id="IPR046848">
    <property type="entry name" value="E_motif"/>
</dbReference>
<protein>
    <submittedName>
        <fullName evidence="6">Pentatricopeptide repeat-containing protein At3g22690</fullName>
    </submittedName>
</protein>
<dbReference type="OrthoDB" id="731539at2759"/>
<dbReference type="Pfam" id="PF01535">
    <property type="entry name" value="PPR"/>
    <property type="match status" value="3"/>
</dbReference>
<accession>A0A6P6A5C3</accession>